<keyword evidence="16" id="KW-1185">Reference proteome</keyword>
<dbReference type="InterPro" id="IPR027543">
    <property type="entry name" value="Lon_bac"/>
</dbReference>
<comment type="catalytic activity">
    <reaction evidence="9 10 11">
        <text>Hydrolysis of proteins in presence of ATP.</text>
        <dbReference type="EC" id="3.4.21.53"/>
    </reaction>
</comment>
<comment type="subunit">
    <text evidence="9 10">Homohexamer. Organized in a ring with a central cavity.</text>
</comment>
<dbReference type="PROSITE" id="PS51786">
    <property type="entry name" value="LON_PROTEOLYTIC"/>
    <property type="match status" value="1"/>
</dbReference>
<dbReference type="InterPro" id="IPR015947">
    <property type="entry name" value="PUA-like_sf"/>
</dbReference>
<evidence type="ECO:0000256" key="4">
    <source>
        <dbReference type="ARBA" id="ARBA00022741"/>
    </source>
</evidence>
<comment type="subcellular location">
    <subcellularLocation>
        <location evidence="1 9 10">Cytoplasm</location>
    </subcellularLocation>
</comment>
<keyword evidence="8 9" id="KW-0346">Stress response</keyword>
<evidence type="ECO:0000313" key="16">
    <source>
        <dbReference type="Proteomes" id="UP000677668"/>
    </source>
</evidence>
<evidence type="ECO:0000256" key="2">
    <source>
        <dbReference type="ARBA" id="ARBA00022490"/>
    </source>
</evidence>
<evidence type="ECO:0000256" key="1">
    <source>
        <dbReference type="ARBA" id="ARBA00004496"/>
    </source>
</evidence>
<feature type="active site" evidence="9 11">
    <location>
        <position position="692"/>
    </location>
</feature>
<dbReference type="InterPro" id="IPR054594">
    <property type="entry name" value="Lon_lid"/>
</dbReference>
<sequence length="798" mass="87194">MTHELSDELPLTNEETGDIPDTLPLLPLRDIVVFPFLIVPLFVQREKSQRAIENALPNRRLIVLATQRDPEHEDPTGDDLHRVGTIAAVMRLLKTGDGRVRILVQGLARATLLRVTDEAGYMQAQVQTIPEASVEMTLEVEALVRAVKGLLERIVTLGKQISAEVLAIAASLDDPGRLADLCASNLDAKLSDAQAILEEADPIARLRRVHDLMAREVGILTVQQEISSQAKGEIDRSQREFYLRQQLKAIQQELGEVSDAGDEVAAYQEKIAEARLPEPAREEATRQLKRLERLHPDAAEAGLLRTYLDTLLALPWNTFSEDHIDLQHVKAVLDADHYGLEKVKERILEALAVRRLKPDTKGLLLCLVGPPGVGKTSLGRSVAKAIGRKFVHISLGGVHDEAEIRGHRRTYVGAMPGRIILGLQQAGTKNPLMLLDEVDKLGNDFRGDPASALLEVLDPEQNHAFRDNYLGVPFDLSKVMFLLTANVTDTIQPALRDRLEIVRLPGYTQEEKLVIARRHLVPKQLAESGLTGKHLAITESALRMTIARYTREAGVRQLEREIGKLCRKVARRVAEGDSGKVTITAANLADYLGVPKFKADAILSQDRIGVAAGLAWTSVGGDVMHVEALLLRGKGGLLLTGKLGEVMKESAHAALSYAKSRARELGIEPDVFTQHDLHIHVPEGAIPKDGPSAGITMATAMVSALSRRPVRRTVAMTGEITLRGDVLPVGGIREKILAARRAGIKTVILPAQNQPDVRDIPAELVKGLKFIYVQEVSEVFAAALGKAAKTLPAKGVNK</sequence>
<evidence type="ECO:0000256" key="8">
    <source>
        <dbReference type="ARBA" id="ARBA00023016"/>
    </source>
</evidence>
<dbReference type="InterPro" id="IPR020568">
    <property type="entry name" value="Ribosomal_Su5_D2-typ_SF"/>
</dbReference>
<evidence type="ECO:0000256" key="5">
    <source>
        <dbReference type="ARBA" id="ARBA00022801"/>
    </source>
</evidence>
<evidence type="ECO:0000256" key="10">
    <source>
        <dbReference type="PIRNR" id="PIRNR001174"/>
    </source>
</evidence>
<dbReference type="InterPro" id="IPR003959">
    <property type="entry name" value="ATPase_AAA_core"/>
</dbReference>
<dbReference type="Proteomes" id="UP000677668">
    <property type="component" value="Chromosome 1"/>
</dbReference>
<evidence type="ECO:0000259" key="13">
    <source>
        <dbReference type="PROSITE" id="PS51786"/>
    </source>
</evidence>
<proteinExistence type="evidence at transcript level"/>
<dbReference type="EC" id="3.4.21.53" evidence="9 10"/>
<organism evidence="15 16">
    <name type="scientific">Chloracidobacterium sp. N</name>
    <dbReference type="NCBI Taxonomy" id="2821540"/>
    <lineage>
        <taxon>Bacteria</taxon>
        <taxon>Pseudomonadati</taxon>
        <taxon>Acidobacteriota</taxon>
        <taxon>Terriglobia</taxon>
        <taxon>Terriglobales</taxon>
        <taxon>Acidobacteriaceae</taxon>
        <taxon>Chloracidobacterium</taxon>
        <taxon>Chloracidobacterium aggregatum</taxon>
    </lineage>
</organism>
<feature type="active site" evidence="9 11">
    <location>
        <position position="735"/>
    </location>
</feature>
<evidence type="ECO:0000256" key="6">
    <source>
        <dbReference type="ARBA" id="ARBA00022825"/>
    </source>
</evidence>
<dbReference type="InterPro" id="IPR046336">
    <property type="entry name" value="Lon_prtase_N_sf"/>
</dbReference>
<dbReference type="Gene3D" id="1.10.8.60">
    <property type="match status" value="1"/>
</dbReference>
<dbReference type="HAMAP" id="MF_01973">
    <property type="entry name" value="lon_bact"/>
    <property type="match status" value="1"/>
</dbReference>
<dbReference type="SUPFAM" id="SSF88697">
    <property type="entry name" value="PUA domain-like"/>
    <property type="match status" value="1"/>
</dbReference>
<evidence type="ECO:0000256" key="12">
    <source>
        <dbReference type="RuleBase" id="RU000591"/>
    </source>
</evidence>
<keyword evidence="5 9" id="KW-0378">Hydrolase</keyword>
<dbReference type="InterPro" id="IPR027065">
    <property type="entry name" value="Lon_Prtase"/>
</dbReference>
<keyword evidence="3 9" id="KW-0645">Protease</keyword>
<dbReference type="PROSITE" id="PS01046">
    <property type="entry name" value="LON_SER"/>
    <property type="match status" value="1"/>
</dbReference>
<dbReference type="PANTHER" id="PTHR10046">
    <property type="entry name" value="ATP DEPENDENT LON PROTEASE FAMILY MEMBER"/>
    <property type="match status" value="1"/>
</dbReference>
<reference evidence="15 16" key="1">
    <citation type="submission" date="2021-03" db="EMBL/GenBank/DDBJ databases">
        <title>Genomic and phenotypic characterization of Chloracidobacterium isolates provides evidence for multiple species.</title>
        <authorList>
            <person name="Saini M.K."/>
            <person name="Costas A.M.G."/>
            <person name="Tank M."/>
            <person name="Bryant D.A."/>
        </authorList>
    </citation>
    <scope>NUCLEOTIDE SEQUENCE [LARGE SCALE GENOMIC DNA]</scope>
    <source>
        <strain evidence="15 16">N</strain>
    </source>
</reference>
<dbReference type="SMART" id="SM00464">
    <property type="entry name" value="LON"/>
    <property type="match status" value="1"/>
</dbReference>
<dbReference type="CDD" id="cd19500">
    <property type="entry name" value="RecA-like_Lon"/>
    <property type="match status" value="1"/>
</dbReference>
<keyword evidence="2 9" id="KW-0963">Cytoplasm</keyword>
<name>A0ABX8B7C1_9BACT</name>
<dbReference type="Gene3D" id="1.20.5.5270">
    <property type="match status" value="1"/>
</dbReference>
<dbReference type="InterPro" id="IPR008269">
    <property type="entry name" value="Lon_proteolytic"/>
</dbReference>
<gene>
    <name evidence="9 15" type="primary">lon</name>
    <name evidence="15" type="ORF">J8C05_07685</name>
</gene>
<dbReference type="InterPro" id="IPR027417">
    <property type="entry name" value="P-loop_NTPase"/>
</dbReference>
<evidence type="ECO:0000256" key="7">
    <source>
        <dbReference type="ARBA" id="ARBA00022840"/>
    </source>
</evidence>
<keyword evidence="6 9" id="KW-0720">Serine protease</keyword>
<evidence type="ECO:0000313" key="15">
    <source>
        <dbReference type="EMBL" id="QUV94981.1"/>
    </source>
</evidence>
<keyword evidence="7 9" id="KW-0067">ATP-binding</keyword>
<feature type="binding site" evidence="9">
    <location>
        <begin position="369"/>
        <end position="376"/>
    </location>
    <ligand>
        <name>ATP</name>
        <dbReference type="ChEBI" id="CHEBI:30616"/>
    </ligand>
</feature>
<dbReference type="SUPFAM" id="SSF52540">
    <property type="entry name" value="P-loop containing nucleoside triphosphate hydrolases"/>
    <property type="match status" value="1"/>
</dbReference>
<dbReference type="GO" id="GO:0004252">
    <property type="term" value="F:serine-type endopeptidase activity"/>
    <property type="evidence" value="ECO:0007669"/>
    <property type="project" value="UniProtKB-EC"/>
</dbReference>
<dbReference type="NCBIfam" id="TIGR00763">
    <property type="entry name" value="lon"/>
    <property type="match status" value="1"/>
</dbReference>
<comment type="function">
    <text evidence="9">ATP-dependent serine protease that mediates the selective degradation of mutant and abnormal proteins as well as certain short-lived regulatory proteins. Required for cellular homeostasis and for survival from DNA damage and developmental changes induced by stress. Degrades polypeptides processively to yield small peptide fragments that are 5 to 10 amino acids long. Binds to DNA in a double-stranded, site-specific manner.</text>
</comment>
<dbReference type="PRINTS" id="PR00830">
    <property type="entry name" value="ENDOLAPTASE"/>
</dbReference>
<comment type="similarity">
    <text evidence="9 10 11 12">Belongs to the peptidase S16 family.</text>
</comment>
<dbReference type="EMBL" id="CP072642">
    <property type="protein sequence ID" value="QUV94981.1"/>
    <property type="molecule type" value="Genomic_DNA"/>
</dbReference>
<dbReference type="Gene3D" id="3.30.230.10">
    <property type="match status" value="1"/>
</dbReference>
<dbReference type="PROSITE" id="PS51787">
    <property type="entry name" value="LON_N"/>
    <property type="match status" value="1"/>
</dbReference>
<dbReference type="Gene3D" id="3.40.50.300">
    <property type="entry name" value="P-loop containing nucleotide triphosphate hydrolases"/>
    <property type="match status" value="1"/>
</dbReference>
<dbReference type="InterPro" id="IPR014721">
    <property type="entry name" value="Ribsml_uS5_D2-typ_fold_subgr"/>
</dbReference>
<keyword evidence="4 9" id="KW-0547">Nucleotide-binding</keyword>
<dbReference type="InterPro" id="IPR003593">
    <property type="entry name" value="AAA+_ATPase"/>
</dbReference>
<evidence type="ECO:0000256" key="3">
    <source>
        <dbReference type="ARBA" id="ARBA00022670"/>
    </source>
</evidence>
<dbReference type="Gene3D" id="1.20.58.1480">
    <property type="match status" value="1"/>
</dbReference>
<evidence type="ECO:0000256" key="9">
    <source>
        <dbReference type="HAMAP-Rule" id="MF_01973"/>
    </source>
</evidence>
<evidence type="ECO:0000256" key="11">
    <source>
        <dbReference type="PROSITE-ProRule" id="PRU01122"/>
    </source>
</evidence>
<dbReference type="SMART" id="SM00382">
    <property type="entry name" value="AAA"/>
    <property type="match status" value="1"/>
</dbReference>
<evidence type="ECO:0000259" key="14">
    <source>
        <dbReference type="PROSITE" id="PS51787"/>
    </source>
</evidence>
<dbReference type="SUPFAM" id="SSF54211">
    <property type="entry name" value="Ribosomal protein S5 domain 2-like"/>
    <property type="match status" value="1"/>
</dbReference>
<dbReference type="Pfam" id="PF05362">
    <property type="entry name" value="Lon_C"/>
    <property type="match status" value="1"/>
</dbReference>
<dbReference type="InterPro" id="IPR008268">
    <property type="entry name" value="Peptidase_S16_AS"/>
</dbReference>
<dbReference type="Pfam" id="PF02190">
    <property type="entry name" value="LON_substr_bdg"/>
    <property type="match status" value="1"/>
</dbReference>
<dbReference type="InterPro" id="IPR003111">
    <property type="entry name" value="Lon_prtase_N"/>
</dbReference>
<feature type="domain" description="Lon N-terminal" evidence="14">
    <location>
        <begin position="23"/>
        <end position="217"/>
    </location>
</feature>
<feature type="domain" description="Lon proteolytic" evidence="13">
    <location>
        <begin position="605"/>
        <end position="786"/>
    </location>
</feature>
<accession>A0ABX8B7C1</accession>
<dbReference type="InterPro" id="IPR004815">
    <property type="entry name" value="Lon_bac/euk-typ"/>
</dbReference>
<dbReference type="Pfam" id="PF22667">
    <property type="entry name" value="Lon_lid"/>
    <property type="match status" value="1"/>
</dbReference>
<dbReference type="PIRSF" id="PIRSF001174">
    <property type="entry name" value="Lon_proteas"/>
    <property type="match status" value="1"/>
</dbReference>
<comment type="induction">
    <text evidence="9">By heat shock.</text>
</comment>
<dbReference type="Gene3D" id="2.30.130.40">
    <property type="entry name" value="LON domain-like"/>
    <property type="match status" value="1"/>
</dbReference>
<protein>
    <recommendedName>
        <fullName evidence="9 10">Lon protease</fullName>
        <ecNumber evidence="9 10">3.4.21.53</ecNumber>
    </recommendedName>
    <alternativeName>
        <fullName evidence="9">ATP-dependent protease La</fullName>
    </alternativeName>
</protein>
<dbReference type="Pfam" id="PF00004">
    <property type="entry name" value="AAA"/>
    <property type="match status" value="1"/>
</dbReference>